<feature type="compositionally biased region" description="Basic and acidic residues" evidence="1">
    <location>
        <begin position="10"/>
        <end position="28"/>
    </location>
</feature>
<evidence type="ECO:0000313" key="2">
    <source>
        <dbReference type="EMBL" id="KAH9325497.1"/>
    </source>
</evidence>
<feature type="region of interest" description="Disordered" evidence="1">
    <location>
        <begin position="48"/>
        <end position="87"/>
    </location>
</feature>
<feature type="compositionally biased region" description="Gly residues" evidence="1">
    <location>
        <begin position="48"/>
        <end position="81"/>
    </location>
</feature>
<organism evidence="2 3">
    <name type="scientific">Taxus chinensis</name>
    <name type="common">Chinese yew</name>
    <name type="synonym">Taxus wallichiana var. chinensis</name>
    <dbReference type="NCBI Taxonomy" id="29808"/>
    <lineage>
        <taxon>Eukaryota</taxon>
        <taxon>Viridiplantae</taxon>
        <taxon>Streptophyta</taxon>
        <taxon>Embryophyta</taxon>
        <taxon>Tracheophyta</taxon>
        <taxon>Spermatophyta</taxon>
        <taxon>Pinopsida</taxon>
        <taxon>Pinidae</taxon>
        <taxon>Conifers II</taxon>
        <taxon>Cupressales</taxon>
        <taxon>Taxaceae</taxon>
        <taxon>Taxus</taxon>
    </lineage>
</organism>
<feature type="non-terminal residue" evidence="2">
    <location>
        <position position="1"/>
    </location>
</feature>
<reference evidence="2 3" key="1">
    <citation type="journal article" date="2021" name="Nat. Plants">
        <title>The Taxus genome provides insights into paclitaxel biosynthesis.</title>
        <authorList>
            <person name="Xiong X."/>
            <person name="Gou J."/>
            <person name="Liao Q."/>
            <person name="Li Y."/>
            <person name="Zhou Q."/>
            <person name="Bi G."/>
            <person name="Li C."/>
            <person name="Du R."/>
            <person name="Wang X."/>
            <person name="Sun T."/>
            <person name="Guo L."/>
            <person name="Liang H."/>
            <person name="Lu P."/>
            <person name="Wu Y."/>
            <person name="Zhang Z."/>
            <person name="Ro D.K."/>
            <person name="Shang Y."/>
            <person name="Huang S."/>
            <person name="Yan J."/>
        </authorList>
    </citation>
    <scope>NUCLEOTIDE SEQUENCE [LARGE SCALE GENOMIC DNA]</scope>
    <source>
        <strain evidence="2">Ta-2019</strain>
    </source>
</reference>
<gene>
    <name evidence="2" type="ORF">KI387_005675</name>
</gene>
<feature type="region of interest" description="Disordered" evidence="1">
    <location>
        <begin position="1"/>
        <end position="30"/>
    </location>
</feature>
<proteinExistence type="predicted"/>
<dbReference type="EMBL" id="JAHRHJ020000002">
    <property type="protein sequence ID" value="KAH9325497.1"/>
    <property type="molecule type" value="Genomic_DNA"/>
</dbReference>
<sequence>SAAQGSRGTGSRDRAVTGEEGARDRDARAGFGLGGGFGGCPRAGGGAVWAPGGGPWGDRVGGSERGGAESGRGGRGTGKQGNRGRAEQGIYIGYGRAVWGVRPPNTV</sequence>
<feature type="non-terminal residue" evidence="2">
    <location>
        <position position="107"/>
    </location>
</feature>
<evidence type="ECO:0000256" key="1">
    <source>
        <dbReference type="SAM" id="MobiDB-lite"/>
    </source>
</evidence>
<dbReference type="AlphaFoldDB" id="A0AA38GLG5"/>
<dbReference type="Proteomes" id="UP000824469">
    <property type="component" value="Unassembled WGS sequence"/>
</dbReference>
<evidence type="ECO:0000313" key="3">
    <source>
        <dbReference type="Proteomes" id="UP000824469"/>
    </source>
</evidence>
<accession>A0AA38GLG5</accession>
<protein>
    <submittedName>
        <fullName evidence="2">Uncharacterized protein</fullName>
    </submittedName>
</protein>
<keyword evidence="3" id="KW-1185">Reference proteome</keyword>
<name>A0AA38GLG5_TAXCH</name>
<comment type="caution">
    <text evidence="2">The sequence shown here is derived from an EMBL/GenBank/DDBJ whole genome shotgun (WGS) entry which is preliminary data.</text>
</comment>